<evidence type="ECO:0000256" key="5">
    <source>
        <dbReference type="ARBA" id="ARBA00022829"/>
    </source>
</evidence>
<reference evidence="13" key="1">
    <citation type="journal article" date="2020" name="Stud. Mycol.">
        <title>101 Dothideomycetes genomes: a test case for predicting lifestyles and emergence of pathogens.</title>
        <authorList>
            <person name="Haridas S."/>
            <person name="Albert R."/>
            <person name="Binder M."/>
            <person name="Bloem J."/>
            <person name="Labutti K."/>
            <person name="Salamov A."/>
            <person name="Andreopoulos B."/>
            <person name="Baker S."/>
            <person name="Barry K."/>
            <person name="Bills G."/>
            <person name="Bluhm B."/>
            <person name="Cannon C."/>
            <person name="Castanera R."/>
            <person name="Culley D."/>
            <person name="Daum C."/>
            <person name="Ezra D."/>
            <person name="Gonzalez J."/>
            <person name="Henrissat B."/>
            <person name="Kuo A."/>
            <person name="Liang C."/>
            <person name="Lipzen A."/>
            <person name="Lutzoni F."/>
            <person name="Magnuson J."/>
            <person name="Mondo S."/>
            <person name="Nolan M."/>
            <person name="Ohm R."/>
            <person name="Pangilinan J."/>
            <person name="Park H.-J."/>
            <person name="Ramirez L."/>
            <person name="Alfaro M."/>
            <person name="Sun H."/>
            <person name="Tritt A."/>
            <person name="Yoshinaga Y."/>
            <person name="Zwiers L.-H."/>
            <person name="Turgeon B."/>
            <person name="Goodwin S."/>
            <person name="Spatafora J."/>
            <person name="Crous P."/>
            <person name="Grigoriev I."/>
        </authorList>
    </citation>
    <scope>NUCLEOTIDE SEQUENCE</scope>
    <source>
        <strain evidence="13">CBS 262.69</strain>
    </source>
</reference>
<feature type="region of interest" description="Disordered" evidence="10">
    <location>
        <begin position="220"/>
        <end position="295"/>
    </location>
</feature>
<feature type="compositionally biased region" description="Low complexity" evidence="10">
    <location>
        <begin position="561"/>
        <end position="570"/>
    </location>
</feature>
<keyword evidence="3" id="KW-0158">Chromosome</keyword>
<dbReference type="Pfam" id="PF07558">
    <property type="entry name" value="Shugoshin_N"/>
    <property type="match status" value="1"/>
</dbReference>
<dbReference type="InterPro" id="IPR011515">
    <property type="entry name" value="Shugoshin_C"/>
</dbReference>
<feature type="compositionally biased region" description="Basic and acidic residues" evidence="10">
    <location>
        <begin position="623"/>
        <end position="652"/>
    </location>
</feature>
<evidence type="ECO:0000256" key="8">
    <source>
        <dbReference type="ARBA" id="ARBA00023328"/>
    </source>
</evidence>
<dbReference type="AlphaFoldDB" id="A0A6G1HTP1"/>
<feature type="domain" description="Shugoshin N-terminal coiled-coil" evidence="12">
    <location>
        <begin position="17"/>
        <end position="60"/>
    </location>
</feature>
<feature type="compositionally biased region" description="Polar residues" evidence="10">
    <location>
        <begin position="396"/>
        <end position="405"/>
    </location>
</feature>
<evidence type="ECO:0000256" key="4">
    <source>
        <dbReference type="ARBA" id="ARBA00022618"/>
    </source>
</evidence>
<feature type="compositionally biased region" description="Basic and acidic residues" evidence="10">
    <location>
        <begin position="450"/>
        <end position="463"/>
    </location>
</feature>
<keyword evidence="8" id="KW-0137">Centromere</keyword>
<feature type="region of interest" description="Disordered" evidence="10">
    <location>
        <begin position="102"/>
        <end position="134"/>
    </location>
</feature>
<protein>
    <recommendedName>
        <fullName evidence="15">Shugoshin</fullName>
    </recommendedName>
</protein>
<evidence type="ECO:0000313" key="14">
    <source>
        <dbReference type="Proteomes" id="UP000799640"/>
    </source>
</evidence>
<dbReference type="EMBL" id="ML996698">
    <property type="protein sequence ID" value="KAF2399105.1"/>
    <property type="molecule type" value="Genomic_DNA"/>
</dbReference>
<feature type="compositionally biased region" description="Basic and acidic residues" evidence="10">
    <location>
        <begin position="230"/>
        <end position="242"/>
    </location>
</feature>
<keyword evidence="6 9" id="KW-0175">Coiled coil</keyword>
<evidence type="ECO:0000259" key="11">
    <source>
        <dbReference type="Pfam" id="PF07557"/>
    </source>
</evidence>
<evidence type="ECO:0000313" key="13">
    <source>
        <dbReference type="EMBL" id="KAF2399105.1"/>
    </source>
</evidence>
<evidence type="ECO:0000256" key="6">
    <source>
        <dbReference type="ARBA" id="ARBA00023054"/>
    </source>
</evidence>
<keyword evidence="7" id="KW-0131">Cell cycle</keyword>
<comment type="subcellular location">
    <subcellularLocation>
        <location evidence="1">Chromosome</location>
        <location evidence="1">Centromere</location>
    </subcellularLocation>
</comment>
<evidence type="ECO:0000256" key="7">
    <source>
        <dbReference type="ARBA" id="ARBA00023306"/>
    </source>
</evidence>
<dbReference type="GO" id="GO:0045132">
    <property type="term" value="P:meiotic chromosome segregation"/>
    <property type="evidence" value="ECO:0007669"/>
    <property type="project" value="InterPro"/>
</dbReference>
<dbReference type="GO" id="GO:0051301">
    <property type="term" value="P:cell division"/>
    <property type="evidence" value="ECO:0007669"/>
    <property type="project" value="UniProtKB-KW"/>
</dbReference>
<evidence type="ECO:0000256" key="2">
    <source>
        <dbReference type="ARBA" id="ARBA00010845"/>
    </source>
</evidence>
<evidence type="ECO:0000259" key="12">
    <source>
        <dbReference type="Pfam" id="PF07558"/>
    </source>
</evidence>
<dbReference type="OrthoDB" id="5394106at2759"/>
<dbReference type="InterPro" id="IPR011516">
    <property type="entry name" value="Shugoshin_N"/>
</dbReference>
<keyword evidence="5" id="KW-0159">Chromosome partition</keyword>
<sequence>MARLNEAFSAPDSIDILRKRFIRQNRELAKANSTQSIRIRCLEDEVSRLLTDNLALREEINQIRVELEGVAKRNVVFNIKEQLEAQVKEMGRLLSELDTSQTPDRVKTAVAPRHRRGEHGMSQGGEDGKLPTIREDKHYPRSTLNAEEIQRLTDEALESPDLGPPPIGHFHDEEPIKYDPEPQVDPCEREPDADALASQLSANIETRGKRRDVHQKLAIKRMAVFNSPPERIEDDNGAKKTEQAPVRAGSKRKLGARDDEPKLDSSVPVEFTFSRKGAADKPAQSVSDARPKAAEERKLVVNEDGIRVVTISRKALGEKTVNTDPIVSPQKPTKAAANEKPPGKKPIVSARPRPKSRTEHAAALSIRIPPPEQFKEPAQAANLHPKTPAPADFISPPSTQPSTRSGPKDTPPPTELNPHATTEANGRPGRRARAAVNYAEPNLISKMRRPTKELLDAVGKDGKPLSIRTVVKKEPGDSDSDTWKALPGLSTRSVSAAPLDQPEPASPLSKRSEARGPVQTEAEEQPAAAAKENKSQRELNAQAAAAHQIVKLASERRKSARPASVAAPPAEHASSDPFLSGDEEQKRASLAIFDFDDSSPVEERASVKGRGSRRHSSNPAAEMRMREGVKNAVEARVKSEAAEATSRGDRAAARRRSMML</sequence>
<evidence type="ECO:0000256" key="3">
    <source>
        <dbReference type="ARBA" id="ARBA00022454"/>
    </source>
</evidence>
<proteinExistence type="inferred from homology"/>
<accession>A0A6G1HTP1</accession>
<evidence type="ECO:0000256" key="9">
    <source>
        <dbReference type="SAM" id="Coils"/>
    </source>
</evidence>
<feature type="region of interest" description="Disordered" evidence="10">
    <location>
        <begin position="600"/>
        <end position="660"/>
    </location>
</feature>
<organism evidence="13 14">
    <name type="scientific">Trichodelitschia bisporula</name>
    <dbReference type="NCBI Taxonomy" id="703511"/>
    <lineage>
        <taxon>Eukaryota</taxon>
        <taxon>Fungi</taxon>
        <taxon>Dikarya</taxon>
        <taxon>Ascomycota</taxon>
        <taxon>Pezizomycotina</taxon>
        <taxon>Dothideomycetes</taxon>
        <taxon>Dothideomycetes incertae sedis</taxon>
        <taxon>Phaeotrichales</taxon>
        <taxon>Phaeotrichaceae</taxon>
        <taxon>Trichodelitschia</taxon>
    </lineage>
</organism>
<dbReference type="Pfam" id="PF07557">
    <property type="entry name" value="Shugoshin_C"/>
    <property type="match status" value="1"/>
</dbReference>
<dbReference type="GO" id="GO:0000779">
    <property type="term" value="C:condensed chromosome, centromeric region"/>
    <property type="evidence" value="ECO:0007669"/>
    <property type="project" value="UniProtKB-ARBA"/>
</dbReference>
<feature type="domain" description="Shugoshin C-terminal" evidence="11">
    <location>
        <begin position="426"/>
        <end position="449"/>
    </location>
</feature>
<feature type="coiled-coil region" evidence="9">
    <location>
        <begin position="39"/>
        <end position="100"/>
    </location>
</feature>
<dbReference type="GO" id="GO:0005634">
    <property type="term" value="C:nucleus"/>
    <property type="evidence" value="ECO:0007669"/>
    <property type="project" value="InterPro"/>
</dbReference>
<keyword evidence="14" id="KW-1185">Reference proteome</keyword>
<keyword evidence="4" id="KW-0132">Cell division</keyword>
<evidence type="ECO:0000256" key="10">
    <source>
        <dbReference type="SAM" id="MobiDB-lite"/>
    </source>
</evidence>
<name>A0A6G1HTP1_9PEZI</name>
<evidence type="ECO:0008006" key="15">
    <source>
        <dbReference type="Google" id="ProtNLM"/>
    </source>
</evidence>
<evidence type="ECO:0000256" key="1">
    <source>
        <dbReference type="ARBA" id="ARBA00004584"/>
    </source>
</evidence>
<dbReference type="Proteomes" id="UP000799640">
    <property type="component" value="Unassembled WGS sequence"/>
</dbReference>
<feature type="region of interest" description="Disordered" evidence="10">
    <location>
        <begin position="312"/>
        <end position="585"/>
    </location>
</feature>
<gene>
    <name evidence="13" type="ORF">EJ06DRAFT_70847</name>
</gene>
<comment type="similarity">
    <text evidence="2">Belongs to the shugoshin family.</text>
</comment>